<comment type="caution">
    <text evidence="2">The sequence shown here is derived from an EMBL/GenBank/DDBJ whole genome shotgun (WGS) entry which is preliminary data.</text>
</comment>
<proteinExistence type="predicted"/>
<keyword evidence="3" id="KW-1185">Reference proteome</keyword>
<evidence type="ECO:0000259" key="1">
    <source>
        <dbReference type="Pfam" id="PF07530"/>
    </source>
</evidence>
<organism evidence="2 3">
    <name type="scientific">Periplaneta americana</name>
    <name type="common">American cockroach</name>
    <name type="synonym">Blatta americana</name>
    <dbReference type="NCBI Taxonomy" id="6978"/>
    <lineage>
        <taxon>Eukaryota</taxon>
        <taxon>Metazoa</taxon>
        <taxon>Ecdysozoa</taxon>
        <taxon>Arthropoda</taxon>
        <taxon>Hexapoda</taxon>
        <taxon>Insecta</taxon>
        <taxon>Pterygota</taxon>
        <taxon>Neoptera</taxon>
        <taxon>Polyneoptera</taxon>
        <taxon>Dictyoptera</taxon>
        <taxon>Blattodea</taxon>
        <taxon>Blattoidea</taxon>
        <taxon>Blattidae</taxon>
        <taxon>Blattinae</taxon>
        <taxon>Periplaneta</taxon>
    </lineage>
</organism>
<dbReference type="Pfam" id="PF07530">
    <property type="entry name" value="PRE_C2HC"/>
    <property type="match status" value="1"/>
</dbReference>
<dbReference type="InterPro" id="IPR033375">
    <property type="entry name" value="Cggbp1"/>
</dbReference>
<sequence>MKRNVDSLTICSFNHAEKKISSQQGSELQRFVQKVMREREKERERKLGTKLGTGMYGNYEIKSRNVKRNCFFHYPNWCAASNESALHRERKRSSTSQFVQFEMTGIRNGGSAFMIDCLILMELTSLVNKCAVSSTQKFLVQQHITTSKHQANKQLNSKQRQLFLTQPTTSNVRSEFNIDLCRSLISADIPLYKLKNKVFREFLEKYTQHTIPDESTLRKTYAPSIYDETIQKIRDEIKDSSIWVSIDETPDKEGRLTAGVRALIRRLQLTMQTGIEYDVSLSRLSPYCSVYRTRNIQSVFSCHTEELQYDCQNSRKRERSENIWVSVDESTDMQLRRAYIIKTAKQLEERYTNKCGGILKFHQKLYVVTADNVTERSNQDTKTTLVYMTKTDPLCCLFNMTSNENSSDFSEIITTAQVHSDIYDAAINPQLEKNVISSHIDEVHNSSGTRRKVGKMSSVREADIHEFKFKSVHSKMKGVLPRTSATRLYKKMGTTVPVKTNNVFQPLLEDPEIEIDNGSRKHKPPPPIVVTSKVDYFKLQQTLKNSLQILSEGKFSPVGLKLYVSTKDDFEKLQDYLILQKYNFYTFPYNISKVLKVVLKGLPNESSSEEILTELRSLNYPIESVRQLRKKVKDENTGLMTWLPMPIWVLTVNQLQDKPDIRQLRSLCHLRVEIEDYISRQGAIQCYKCQGFGHKTHSCHIQPRCVKCGENHESYSCQKPTSIPAKCANCQGDHPANFRQCPKYQAYVNGVKTRNPTHKKQPDLSAQSFPPLPVTQQVIKGFRKVNIDNNTRQAPDQFADSSSFSQFFHELENGGTF</sequence>
<dbReference type="PANTHER" id="PTHR32344">
    <property type="entry name" value="U1-TYPE DOMAIN-CONTAINING PROTEIN"/>
    <property type="match status" value="1"/>
</dbReference>
<protein>
    <recommendedName>
        <fullName evidence="1">Pre-C2HC domain-containing protein</fullName>
    </recommendedName>
</protein>
<evidence type="ECO:0000313" key="2">
    <source>
        <dbReference type="EMBL" id="KAJ4450113.1"/>
    </source>
</evidence>
<evidence type="ECO:0000313" key="3">
    <source>
        <dbReference type="Proteomes" id="UP001148838"/>
    </source>
</evidence>
<reference evidence="2 3" key="1">
    <citation type="journal article" date="2022" name="Allergy">
        <title>Genome assembly and annotation of Periplaneta americana reveal a comprehensive cockroach allergen profile.</title>
        <authorList>
            <person name="Wang L."/>
            <person name="Xiong Q."/>
            <person name="Saelim N."/>
            <person name="Wang L."/>
            <person name="Nong W."/>
            <person name="Wan A.T."/>
            <person name="Shi M."/>
            <person name="Liu X."/>
            <person name="Cao Q."/>
            <person name="Hui J.H.L."/>
            <person name="Sookrung N."/>
            <person name="Leung T.F."/>
            <person name="Tungtrongchitr A."/>
            <person name="Tsui S.K.W."/>
        </authorList>
    </citation>
    <scope>NUCLEOTIDE SEQUENCE [LARGE SCALE GENOMIC DNA]</scope>
    <source>
        <strain evidence="2">PWHHKU_190912</strain>
    </source>
</reference>
<name>A0ABQ8TUV8_PERAM</name>
<dbReference type="PANTHER" id="PTHR32344:SF1">
    <property type="entry name" value="U1-TYPE DOMAIN-CONTAINING PROTEIN"/>
    <property type="match status" value="1"/>
</dbReference>
<accession>A0ABQ8TUV8</accession>
<dbReference type="Proteomes" id="UP001148838">
    <property type="component" value="Unassembled WGS sequence"/>
</dbReference>
<dbReference type="InterPro" id="IPR006579">
    <property type="entry name" value="Pre_C2HC_dom"/>
</dbReference>
<gene>
    <name evidence="2" type="ORF">ANN_01520</name>
</gene>
<feature type="domain" description="Pre-C2HC" evidence="1">
    <location>
        <begin position="609"/>
        <end position="676"/>
    </location>
</feature>
<dbReference type="EMBL" id="JAJSOF020000003">
    <property type="protein sequence ID" value="KAJ4450113.1"/>
    <property type="molecule type" value="Genomic_DNA"/>
</dbReference>